<dbReference type="AlphaFoldDB" id="A0A1I2NWA7"/>
<protein>
    <submittedName>
        <fullName evidence="2">Uncharacterized protein</fullName>
    </submittedName>
</protein>
<feature type="transmembrane region" description="Helical" evidence="1">
    <location>
        <begin position="37"/>
        <end position="58"/>
    </location>
</feature>
<proteinExistence type="predicted"/>
<organism evidence="2 3">
    <name type="scientific">Halopelagius inordinatus</name>
    <dbReference type="NCBI Taxonomy" id="553467"/>
    <lineage>
        <taxon>Archaea</taxon>
        <taxon>Methanobacteriati</taxon>
        <taxon>Methanobacteriota</taxon>
        <taxon>Stenosarchaea group</taxon>
        <taxon>Halobacteria</taxon>
        <taxon>Halobacteriales</taxon>
        <taxon>Haloferacaceae</taxon>
    </lineage>
</organism>
<dbReference type="Proteomes" id="UP000198876">
    <property type="component" value="Unassembled WGS sequence"/>
</dbReference>
<evidence type="ECO:0000313" key="3">
    <source>
        <dbReference type="Proteomes" id="UP000198876"/>
    </source>
</evidence>
<accession>A0A1I2NWA7</accession>
<name>A0A1I2NWA7_9EURY</name>
<evidence type="ECO:0000313" key="2">
    <source>
        <dbReference type="EMBL" id="SFG05927.1"/>
    </source>
</evidence>
<evidence type="ECO:0000256" key="1">
    <source>
        <dbReference type="SAM" id="Phobius"/>
    </source>
</evidence>
<dbReference type="STRING" id="553467.SAMN04488063_1295"/>
<dbReference type="InterPro" id="IPR055947">
    <property type="entry name" value="DUF7525"/>
</dbReference>
<reference evidence="3" key="1">
    <citation type="submission" date="2016-10" db="EMBL/GenBank/DDBJ databases">
        <authorList>
            <person name="Varghese N."/>
            <person name="Submissions S."/>
        </authorList>
    </citation>
    <scope>NUCLEOTIDE SEQUENCE [LARGE SCALE GENOMIC DNA]</scope>
    <source>
        <strain evidence="3">CGMCC 1.7739</strain>
    </source>
</reference>
<keyword evidence="1" id="KW-0812">Transmembrane</keyword>
<dbReference type="OrthoDB" id="170257at2157"/>
<dbReference type="EMBL" id="FOOQ01000001">
    <property type="protein sequence ID" value="SFG05927.1"/>
    <property type="molecule type" value="Genomic_DNA"/>
</dbReference>
<dbReference type="Pfam" id="PF24369">
    <property type="entry name" value="DUF7525"/>
    <property type="match status" value="1"/>
</dbReference>
<keyword evidence="3" id="KW-1185">Reference proteome</keyword>
<sequence>METGVSSDKGIGFAVLFSVVTLFAVAVMLAVDDQLTTAIGFAAAMVAACLAVAGTHIYG</sequence>
<dbReference type="RefSeq" id="WP_092890033.1">
    <property type="nucleotide sequence ID" value="NZ_FOOQ01000001.1"/>
</dbReference>
<gene>
    <name evidence="2" type="ORF">SAMN04488063_1295</name>
</gene>
<keyword evidence="1" id="KW-0472">Membrane</keyword>
<feature type="transmembrane region" description="Helical" evidence="1">
    <location>
        <begin position="12"/>
        <end position="31"/>
    </location>
</feature>
<keyword evidence="1" id="KW-1133">Transmembrane helix</keyword>